<evidence type="ECO:0000313" key="2">
    <source>
        <dbReference type="EMBL" id="MDR9773155.1"/>
    </source>
</evidence>
<sequence length="69" mass="7768">MNPFESSRQHGANAEKARKGEVSARSQAMPTQMSEGWNAVVGDFFNSRNMSPQEVQKRLHDLLMRSTSD</sequence>
<keyword evidence="4" id="KW-1185">Reference proteome</keyword>
<evidence type="ECO:0000256" key="1">
    <source>
        <dbReference type="SAM" id="MobiDB-lite"/>
    </source>
</evidence>
<reference evidence="2" key="2">
    <citation type="submission" date="2023-04" db="EMBL/GenBank/DDBJ databases">
        <title>Genomic characterization of faba bean (Vicia faba) microsymbionts in Mexican soils.</title>
        <authorList>
            <person name="Rivera Orduna F.N."/>
            <person name="Guevara-Luna J."/>
            <person name="Yan J."/>
            <person name="Arroyo-Herrera I."/>
            <person name="Li Y."/>
            <person name="Vasquez-Murrieta M.S."/>
            <person name="Wang E.T."/>
        </authorList>
    </citation>
    <scope>NUCLEOTIDE SEQUENCE</scope>
    <source>
        <strain evidence="2">CH26</strain>
    </source>
</reference>
<feature type="compositionally biased region" description="Basic and acidic residues" evidence="1">
    <location>
        <begin position="13"/>
        <end position="22"/>
    </location>
</feature>
<dbReference type="Proteomes" id="UP000219914">
    <property type="component" value="Unassembled WGS sequence"/>
</dbReference>
<name>A0A2A6K6V0_9HYPH</name>
<comment type="caution">
    <text evidence="2">The sequence shown here is derived from an EMBL/GenBank/DDBJ whole genome shotgun (WGS) entry which is preliminary data.</text>
</comment>
<dbReference type="EMBL" id="NWSY01000024">
    <property type="protein sequence ID" value="PDT20616.1"/>
    <property type="molecule type" value="Genomic_DNA"/>
</dbReference>
<gene>
    <name evidence="3" type="ORF">CO674_26820</name>
    <name evidence="2" type="ORF">RJJ65_10855</name>
</gene>
<dbReference type="AlphaFoldDB" id="A0A2A6K6V0"/>
<feature type="region of interest" description="Disordered" evidence="1">
    <location>
        <begin position="1"/>
        <end position="34"/>
    </location>
</feature>
<evidence type="ECO:0000313" key="5">
    <source>
        <dbReference type="Proteomes" id="UP001268610"/>
    </source>
</evidence>
<organism evidence="2 5">
    <name type="scientific">Rhizobium hidalgonense</name>
    <dbReference type="NCBI Taxonomy" id="1538159"/>
    <lineage>
        <taxon>Bacteria</taxon>
        <taxon>Pseudomonadati</taxon>
        <taxon>Pseudomonadota</taxon>
        <taxon>Alphaproteobacteria</taxon>
        <taxon>Hyphomicrobiales</taxon>
        <taxon>Rhizobiaceae</taxon>
        <taxon>Rhizobium/Agrobacterium group</taxon>
        <taxon>Rhizobium</taxon>
    </lineage>
</organism>
<feature type="compositionally biased region" description="Polar residues" evidence="1">
    <location>
        <begin position="1"/>
        <end position="10"/>
    </location>
</feature>
<feature type="compositionally biased region" description="Polar residues" evidence="1">
    <location>
        <begin position="24"/>
        <end position="34"/>
    </location>
</feature>
<dbReference type="EMBL" id="JAVLSF010000005">
    <property type="protein sequence ID" value="MDR9773155.1"/>
    <property type="molecule type" value="Genomic_DNA"/>
</dbReference>
<proteinExistence type="predicted"/>
<accession>A0A2A6K6V0</accession>
<evidence type="ECO:0000313" key="3">
    <source>
        <dbReference type="EMBL" id="PDT20616.1"/>
    </source>
</evidence>
<dbReference type="Proteomes" id="UP001268610">
    <property type="component" value="Unassembled WGS sequence"/>
</dbReference>
<evidence type="ECO:0000313" key="4">
    <source>
        <dbReference type="Proteomes" id="UP000219914"/>
    </source>
</evidence>
<protein>
    <submittedName>
        <fullName evidence="2">ABC transporter substrate-binding protein</fullName>
    </submittedName>
</protein>
<dbReference type="RefSeq" id="WP_003568756.1">
    <property type="nucleotide sequence ID" value="NZ_JAVLSD010000003.1"/>
</dbReference>
<reference evidence="3 4" key="1">
    <citation type="submission" date="2017-09" db="EMBL/GenBank/DDBJ databases">
        <title>Comparative genomics of rhizobia isolated from Phaseolus vulgaris in China.</title>
        <authorList>
            <person name="Tong W."/>
        </authorList>
    </citation>
    <scope>NUCLEOTIDE SEQUENCE [LARGE SCALE GENOMIC DNA]</scope>
    <source>
        <strain evidence="3 4">FH14</strain>
    </source>
</reference>